<dbReference type="OrthoDB" id="1918at2759"/>
<dbReference type="AlphaFoldDB" id="A0A7H9HZ12"/>
<sequence>MHSRRIDSFLITDNLRLDIIHESNPYYAGEPISLVVRIKHLGSQDELASLKDGIKKLHEKRQSNESVKLREEQKPGWSMKSLLVALKSGQQEGQEVSQAEKEIDERLQMVISKQLQFHKPVELMSGYCQISGVFQFDPEVIDESKMKNLGSKMVGISNALNQENRPDSSAFNGPDSSLAKYYNSKHNASALGIGSVADEHAGLNGEGNGVFALGHMDSSIEYGSLPIFLIPQTLLFSEITLEPGKMKSYRFKSTELPRDLAPSYNISKKIAVSYDLEFGVSRLVHGDIKQHVIRVPITLAPYISNSGCQLTSSLDHPPSIMEPADVKEIKQKPHAQKRSSTTSLGPISRRSSTFVATQDTGGIIRNFVNLVESNEDGFENIDDLVDSQIEKQFDEDKGAVDNIFNDQSDESLRHYISKRAELVQNNVSSLVSLFGKGETGPELNSKSEEIPQLTNLQKTYQINWNGQPITKLFLSKPFFTTSEDIDLVLELDSSLSSMHKVSAVNVSLESFELINRNYAADANALNKPQGHQIYECHTICFDECKRVPLKLLIPRNPVHQVPSQFKTDIFQFKWMLTLRFVLIPRSDTYLERFYEDAKGTLLHAKETIEGESFLCHIPLIILPTAHTFGGW</sequence>
<name>A0A7H9HZ12_9SACH</name>
<dbReference type="Proteomes" id="UP000510647">
    <property type="component" value="Chromosome 8"/>
</dbReference>
<accession>A0A7H9HZ12</accession>
<gene>
    <name evidence="2" type="ORF">HG537_0H01510</name>
</gene>
<dbReference type="EMBL" id="CP059274">
    <property type="protein sequence ID" value="QLQ82389.1"/>
    <property type="molecule type" value="Genomic_DNA"/>
</dbReference>
<feature type="compositionally biased region" description="Polar residues" evidence="1">
    <location>
        <begin position="338"/>
        <end position="351"/>
    </location>
</feature>
<proteinExistence type="predicted"/>
<dbReference type="InterPro" id="IPR014848">
    <property type="entry name" value="Rgp1"/>
</dbReference>
<keyword evidence="3" id="KW-1185">Reference proteome</keyword>
<evidence type="ECO:0000313" key="2">
    <source>
        <dbReference type="EMBL" id="QLQ82389.1"/>
    </source>
</evidence>
<reference evidence="2 3" key="1">
    <citation type="submission" date="2020-06" db="EMBL/GenBank/DDBJ databases">
        <title>The yeast mating-type switching endonuclease HO is a domesticated member of an unorthodox homing genetic element family.</title>
        <authorList>
            <person name="Coughlan A.Y."/>
            <person name="Lombardi L."/>
            <person name="Braun-Galleani S."/>
            <person name="Martos A.R."/>
            <person name="Galeote V."/>
            <person name="Bigey F."/>
            <person name="Dequin S."/>
            <person name="Byrne K.P."/>
            <person name="Wolfe K.H."/>
        </authorList>
    </citation>
    <scope>NUCLEOTIDE SEQUENCE [LARGE SCALE GENOMIC DNA]</scope>
    <source>
        <strain evidence="2 3">CBS2947</strain>
    </source>
</reference>
<dbReference type="PANTHER" id="PTHR12507">
    <property type="entry name" value="REDUCED GROWTH PHENOTYPE 1 RGP1, YEAST -RELATED"/>
    <property type="match status" value="1"/>
</dbReference>
<dbReference type="Pfam" id="PF08737">
    <property type="entry name" value="Rgp1"/>
    <property type="match status" value="1"/>
</dbReference>
<evidence type="ECO:0008006" key="4">
    <source>
        <dbReference type="Google" id="ProtNLM"/>
    </source>
</evidence>
<evidence type="ECO:0000256" key="1">
    <source>
        <dbReference type="SAM" id="MobiDB-lite"/>
    </source>
</evidence>
<protein>
    <recommendedName>
        <fullName evidence="4">Rgp1-domain-containing protein</fullName>
    </recommendedName>
</protein>
<feature type="region of interest" description="Disordered" evidence="1">
    <location>
        <begin position="327"/>
        <end position="351"/>
    </location>
</feature>
<evidence type="ECO:0000313" key="3">
    <source>
        <dbReference type="Proteomes" id="UP000510647"/>
    </source>
</evidence>
<organism evidence="2 3">
    <name type="scientific">Torulaspora globosa</name>
    <dbReference type="NCBI Taxonomy" id="48254"/>
    <lineage>
        <taxon>Eukaryota</taxon>
        <taxon>Fungi</taxon>
        <taxon>Dikarya</taxon>
        <taxon>Ascomycota</taxon>
        <taxon>Saccharomycotina</taxon>
        <taxon>Saccharomycetes</taxon>
        <taxon>Saccharomycetales</taxon>
        <taxon>Saccharomycetaceae</taxon>
        <taxon>Torulaspora</taxon>
    </lineage>
</organism>